<evidence type="ECO:0000313" key="5">
    <source>
        <dbReference type="Proteomes" id="UP001501138"/>
    </source>
</evidence>
<comment type="similarity">
    <text evidence="1">Belongs to the CPA3 antiporters (TC 2.A.63) subunit G family.</text>
</comment>
<evidence type="ECO:0000256" key="1">
    <source>
        <dbReference type="ARBA" id="ARBA00008404"/>
    </source>
</evidence>
<feature type="region of interest" description="Disordered" evidence="2">
    <location>
        <begin position="115"/>
        <end position="149"/>
    </location>
</feature>
<comment type="caution">
    <text evidence="4">The sequence shown here is derived from an EMBL/GenBank/DDBJ whole genome shotgun (WGS) entry which is preliminary data.</text>
</comment>
<keyword evidence="3" id="KW-0472">Membrane</keyword>
<name>A0ABP4V7T4_9MICO</name>
<protein>
    <recommendedName>
        <fullName evidence="6">Multisubunit sodium/proton antiporter, MrpG subunit</fullName>
    </recommendedName>
</protein>
<dbReference type="Pfam" id="PF03334">
    <property type="entry name" value="PhaG_MnhG_YufB"/>
    <property type="match status" value="1"/>
</dbReference>
<dbReference type="NCBIfam" id="TIGR01300">
    <property type="entry name" value="CPA3_mnhG_phaG"/>
    <property type="match status" value="1"/>
</dbReference>
<accession>A0ABP4V7T4</accession>
<sequence length="149" mass="15734">MTEVDPGTWTTVADAVAAVCMLLGAYFTLAAGVGLVRFPSLLARMHTVTKPQVLGLVLLLAALALRVRSWSAVAMLVLVVVFQLATSPVAAHMVGRAGFRTGKVDDAELELNELRETPAGLRLDEPGIDEPGVDEPGVDEPGSAETRRT</sequence>
<feature type="transmembrane region" description="Helical" evidence="3">
    <location>
        <begin position="15"/>
        <end position="36"/>
    </location>
</feature>
<proteinExistence type="inferred from homology"/>
<evidence type="ECO:0000313" key="4">
    <source>
        <dbReference type="EMBL" id="GAA1719570.1"/>
    </source>
</evidence>
<feature type="transmembrane region" description="Helical" evidence="3">
    <location>
        <begin position="73"/>
        <end position="94"/>
    </location>
</feature>
<feature type="compositionally biased region" description="Acidic residues" evidence="2">
    <location>
        <begin position="126"/>
        <end position="138"/>
    </location>
</feature>
<evidence type="ECO:0000256" key="2">
    <source>
        <dbReference type="SAM" id="MobiDB-lite"/>
    </source>
</evidence>
<evidence type="ECO:0008006" key="6">
    <source>
        <dbReference type="Google" id="ProtNLM"/>
    </source>
</evidence>
<keyword evidence="3" id="KW-1133">Transmembrane helix</keyword>
<dbReference type="Proteomes" id="UP001501138">
    <property type="component" value="Unassembled WGS sequence"/>
</dbReference>
<dbReference type="RefSeq" id="WP_344247046.1">
    <property type="nucleotide sequence ID" value="NZ_BAAAPM010000003.1"/>
</dbReference>
<organism evidence="4 5">
    <name type="scientific">Isoptericola hypogeus</name>
    <dbReference type="NCBI Taxonomy" id="300179"/>
    <lineage>
        <taxon>Bacteria</taxon>
        <taxon>Bacillati</taxon>
        <taxon>Actinomycetota</taxon>
        <taxon>Actinomycetes</taxon>
        <taxon>Micrococcales</taxon>
        <taxon>Promicromonosporaceae</taxon>
        <taxon>Isoptericola</taxon>
    </lineage>
</organism>
<evidence type="ECO:0000256" key="3">
    <source>
        <dbReference type="SAM" id="Phobius"/>
    </source>
</evidence>
<dbReference type="PANTHER" id="PTHR34703">
    <property type="entry name" value="ANTIPORTER SUBUNIT MNHG2-RELATED"/>
    <property type="match status" value="1"/>
</dbReference>
<dbReference type="InterPro" id="IPR005133">
    <property type="entry name" value="PhaG_MnhG_YufB"/>
</dbReference>
<reference evidence="5" key="1">
    <citation type="journal article" date="2019" name="Int. J. Syst. Evol. Microbiol.">
        <title>The Global Catalogue of Microorganisms (GCM) 10K type strain sequencing project: providing services to taxonomists for standard genome sequencing and annotation.</title>
        <authorList>
            <consortium name="The Broad Institute Genomics Platform"/>
            <consortium name="The Broad Institute Genome Sequencing Center for Infectious Disease"/>
            <person name="Wu L."/>
            <person name="Ma J."/>
        </authorList>
    </citation>
    <scope>NUCLEOTIDE SEQUENCE [LARGE SCALE GENOMIC DNA]</scope>
    <source>
        <strain evidence="5">JCM 15589</strain>
    </source>
</reference>
<feature type="transmembrane region" description="Helical" evidence="3">
    <location>
        <begin position="48"/>
        <end position="67"/>
    </location>
</feature>
<keyword evidence="5" id="KW-1185">Reference proteome</keyword>
<gene>
    <name evidence="4" type="ORF">GCM10009809_14200</name>
</gene>
<dbReference type="EMBL" id="BAAAPM010000003">
    <property type="protein sequence ID" value="GAA1719570.1"/>
    <property type="molecule type" value="Genomic_DNA"/>
</dbReference>
<dbReference type="PANTHER" id="PTHR34703:SF1">
    <property type="entry name" value="ANTIPORTER SUBUNIT MNHG2-RELATED"/>
    <property type="match status" value="1"/>
</dbReference>
<dbReference type="NCBIfam" id="NF009314">
    <property type="entry name" value="PRK12674.1-2"/>
    <property type="match status" value="1"/>
</dbReference>
<keyword evidence="3" id="KW-0812">Transmembrane</keyword>